<protein>
    <submittedName>
        <fullName evidence="12">Uncharacterized protein</fullName>
    </submittedName>
</protein>
<keyword evidence="3" id="KW-0677">Repeat</keyword>
<organism evidence="12 13">
    <name type="scientific">Adineta ricciae</name>
    <name type="common">Rotifer</name>
    <dbReference type="NCBI Taxonomy" id="249248"/>
    <lineage>
        <taxon>Eukaryota</taxon>
        <taxon>Metazoa</taxon>
        <taxon>Spiralia</taxon>
        <taxon>Gnathifera</taxon>
        <taxon>Rotifera</taxon>
        <taxon>Eurotatoria</taxon>
        <taxon>Bdelloidea</taxon>
        <taxon>Adinetida</taxon>
        <taxon>Adinetidae</taxon>
        <taxon>Adineta</taxon>
    </lineage>
</organism>
<dbReference type="EMBL" id="CAJNOJ010000134">
    <property type="protein sequence ID" value="CAF1176861.1"/>
    <property type="molecule type" value="Genomic_DNA"/>
</dbReference>
<feature type="region of interest" description="Disordered" evidence="7">
    <location>
        <begin position="424"/>
        <end position="450"/>
    </location>
</feature>
<sequence>MSLLSFLIFVNVLSNSFTAGGNIVCPSTYYSILNGCYKINNGTKMTWSDAQQYCLNDSNSIVTNKTGFVTHLASFESAPEPTAIIYWMKAWSIETQFWIDGVAASGTWSWSKQAIVWYFNTSDQLIVGNGSNYRIVYSSSANTYQVTDDVNSKLSNFLCEYQERCAANNSCKNNATCYLNVGRELCVCPAGYTGTVCDQEIDECLSSPCQHGGTCQDALNNYTCDCSTIFFNGPNCETPKVDTTEGQRSAAFWSVFGVVCGLVVLLTLSDLPWDDICSAIGCPWYRFKCCLDDNDDDDDEVHMNDSNAPDKEHPTVKEQVSIPGKAGKSVNYHVMNAVWNPEQLQNDTTGNAQANGFITPNQQTTPNNALIQSFTAVVLAKQREKQMEEKRVYAVDILPQGNLPVTQKRPVDTMMTWTQQLQEQLKNKQTRPTSTDSSKELVHSEVKDEY</sequence>
<dbReference type="Pfam" id="PF12661">
    <property type="entry name" value="hEGF"/>
    <property type="match status" value="1"/>
</dbReference>
<dbReference type="InterPro" id="IPR016186">
    <property type="entry name" value="C-type_lectin-like/link_sf"/>
</dbReference>
<feature type="chain" id="PRO_5036229491" evidence="8">
    <location>
        <begin position="21"/>
        <end position="450"/>
    </location>
</feature>
<dbReference type="PROSITE" id="PS50026">
    <property type="entry name" value="EGF_3"/>
    <property type="match status" value="2"/>
</dbReference>
<comment type="caution">
    <text evidence="6">Lacks conserved residue(s) required for the propagation of feature annotation.</text>
</comment>
<evidence type="ECO:0000313" key="11">
    <source>
        <dbReference type="EMBL" id="CAF1176861.1"/>
    </source>
</evidence>
<feature type="compositionally biased region" description="Basic and acidic residues" evidence="7">
    <location>
        <begin position="437"/>
        <end position="450"/>
    </location>
</feature>
<dbReference type="PROSITE" id="PS01187">
    <property type="entry name" value="EGF_CA"/>
    <property type="match status" value="1"/>
</dbReference>
<dbReference type="PANTHER" id="PTHR24049">
    <property type="entry name" value="CRUMBS FAMILY MEMBER"/>
    <property type="match status" value="1"/>
</dbReference>
<keyword evidence="2 8" id="KW-0732">Signal</keyword>
<dbReference type="InterPro" id="IPR000742">
    <property type="entry name" value="EGF"/>
</dbReference>
<dbReference type="Gene3D" id="2.10.25.10">
    <property type="entry name" value="Laminin"/>
    <property type="match status" value="2"/>
</dbReference>
<dbReference type="EMBL" id="CAJNOR010006373">
    <property type="protein sequence ID" value="CAF1593582.1"/>
    <property type="molecule type" value="Genomic_DNA"/>
</dbReference>
<evidence type="ECO:0000256" key="2">
    <source>
        <dbReference type="ARBA" id="ARBA00022729"/>
    </source>
</evidence>
<feature type="domain" description="EGF-like" evidence="9">
    <location>
        <begin position="200"/>
        <end position="237"/>
    </location>
</feature>
<dbReference type="SUPFAM" id="SSF56436">
    <property type="entry name" value="C-type lectin-like"/>
    <property type="match status" value="1"/>
</dbReference>
<gene>
    <name evidence="11" type="ORF">EDS130_LOCUS24017</name>
    <name evidence="12" type="ORF">XAT740_LOCUS46841</name>
</gene>
<dbReference type="SUPFAM" id="SSF57196">
    <property type="entry name" value="EGF/Laminin"/>
    <property type="match status" value="2"/>
</dbReference>
<dbReference type="AlphaFoldDB" id="A0A816ABU6"/>
<dbReference type="InterPro" id="IPR000152">
    <property type="entry name" value="EGF-type_Asp/Asn_hydroxyl_site"/>
</dbReference>
<dbReference type="FunFam" id="2.10.25.10:FF:000472">
    <property type="entry name" value="Uncharacterized protein, isoform A"/>
    <property type="match status" value="1"/>
</dbReference>
<feature type="signal peptide" evidence="8">
    <location>
        <begin position="1"/>
        <end position="20"/>
    </location>
</feature>
<dbReference type="PANTHER" id="PTHR24049:SF29">
    <property type="entry name" value="EGF-LIKE DOMAIN-CONTAINING PROTEIN"/>
    <property type="match status" value="1"/>
</dbReference>
<evidence type="ECO:0000259" key="10">
    <source>
        <dbReference type="PROSITE" id="PS50041"/>
    </source>
</evidence>
<dbReference type="InterPro" id="IPR051022">
    <property type="entry name" value="Notch_Cell-Fate_Det"/>
</dbReference>
<evidence type="ECO:0000256" key="4">
    <source>
        <dbReference type="ARBA" id="ARBA00023157"/>
    </source>
</evidence>
<dbReference type="PROSITE" id="PS01186">
    <property type="entry name" value="EGF_2"/>
    <property type="match status" value="1"/>
</dbReference>
<dbReference type="Pfam" id="PF00008">
    <property type="entry name" value="EGF"/>
    <property type="match status" value="1"/>
</dbReference>
<dbReference type="OrthoDB" id="430340at2759"/>
<accession>A0A816ABU6</accession>
<dbReference type="CDD" id="cd00037">
    <property type="entry name" value="CLECT"/>
    <property type="match status" value="1"/>
</dbReference>
<proteinExistence type="predicted"/>
<dbReference type="PROSITE" id="PS00022">
    <property type="entry name" value="EGF_1"/>
    <property type="match status" value="1"/>
</dbReference>
<dbReference type="InterPro" id="IPR013032">
    <property type="entry name" value="EGF-like_CS"/>
</dbReference>
<reference evidence="12" key="1">
    <citation type="submission" date="2021-02" db="EMBL/GenBank/DDBJ databases">
        <authorList>
            <person name="Nowell W R."/>
        </authorList>
    </citation>
    <scope>NUCLEOTIDE SEQUENCE</scope>
</reference>
<evidence type="ECO:0000256" key="5">
    <source>
        <dbReference type="ARBA" id="ARBA00023180"/>
    </source>
</evidence>
<dbReference type="PROSITE" id="PS00010">
    <property type="entry name" value="ASX_HYDROXYL"/>
    <property type="match status" value="1"/>
</dbReference>
<dbReference type="GO" id="GO:0005509">
    <property type="term" value="F:calcium ion binding"/>
    <property type="evidence" value="ECO:0007669"/>
    <property type="project" value="InterPro"/>
</dbReference>
<dbReference type="SMART" id="SM00181">
    <property type="entry name" value="EGF"/>
    <property type="match status" value="2"/>
</dbReference>
<feature type="domain" description="C-type lectin" evidence="10">
    <location>
        <begin position="32"/>
        <end position="120"/>
    </location>
</feature>
<dbReference type="SMART" id="SM00179">
    <property type="entry name" value="EGF_CA"/>
    <property type="match status" value="1"/>
</dbReference>
<dbReference type="Proteomes" id="UP000663828">
    <property type="component" value="Unassembled WGS sequence"/>
</dbReference>
<dbReference type="Proteomes" id="UP000663852">
    <property type="component" value="Unassembled WGS sequence"/>
</dbReference>
<evidence type="ECO:0000256" key="8">
    <source>
        <dbReference type="SAM" id="SignalP"/>
    </source>
</evidence>
<evidence type="ECO:0000256" key="7">
    <source>
        <dbReference type="SAM" id="MobiDB-lite"/>
    </source>
</evidence>
<keyword evidence="1 6" id="KW-0245">EGF-like domain</keyword>
<evidence type="ECO:0000259" key="9">
    <source>
        <dbReference type="PROSITE" id="PS50026"/>
    </source>
</evidence>
<feature type="domain" description="EGF-like" evidence="9">
    <location>
        <begin position="161"/>
        <end position="198"/>
    </location>
</feature>
<evidence type="ECO:0000313" key="13">
    <source>
        <dbReference type="Proteomes" id="UP000663828"/>
    </source>
</evidence>
<keyword evidence="5" id="KW-0325">Glycoprotein</keyword>
<comment type="caution">
    <text evidence="12">The sequence shown here is derived from an EMBL/GenBank/DDBJ whole genome shotgun (WGS) entry which is preliminary data.</text>
</comment>
<keyword evidence="13" id="KW-1185">Reference proteome</keyword>
<evidence type="ECO:0000256" key="6">
    <source>
        <dbReference type="PROSITE-ProRule" id="PRU00076"/>
    </source>
</evidence>
<dbReference type="InterPro" id="IPR001304">
    <property type="entry name" value="C-type_lectin-like"/>
</dbReference>
<keyword evidence="4 6" id="KW-1015">Disulfide bond</keyword>
<dbReference type="InterPro" id="IPR018097">
    <property type="entry name" value="EGF_Ca-bd_CS"/>
</dbReference>
<evidence type="ECO:0000256" key="3">
    <source>
        <dbReference type="ARBA" id="ARBA00022737"/>
    </source>
</evidence>
<dbReference type="InterPro" id="IPR001881">
    <property type="entry name" value="EGF-like_Ca-bd_dom"/>
</dbReference>
<dbReference type="Gene3D" id="3.10.100.10">
    <property type="entry name" value="Mannose-Binding Protein A, subunit A"/>
    <property type="match status" value="1"/>
</dbReference>
<dbReference type="PRINTS" id="PR00010">
    <property type="entry name" value="EGFBLOOD"/>
</dbReference>
<dbReference type="PROSITE" id="PS50041">
    <property type="entry name" value="C_TYPE_LECTIN_2"/>
    <property type="match status" value="1"/>
</dbReference>
<evidence type="ECO:0000313" key="12">
    <source>
        <dbReference type="EMBL" id="CAF1593582.1"/>
    </source>
</evidence>
<evidence type="ECO:0000256" key="1">
    <source>
        <dbReference type="ARBA" id="ARBA00022536"/>
    </source>
</evidence>
<dbReference type="CDD" id="cd00054">
    <property type="entry name" value="EGF_CA"/>
    <property type="match status" value="2"/>
</dbReference>
<name>A0A816ABU6_ADIRI</name>
<feature type="disulfide bond" evidence="6">
    <location>
        <begin position="188"/>
        <end position="197"/>
    </location>
</feature>
<dbReference type="InterPro" id="IPR016187">
    <property type="entry name" value="CTDL_fold"/>
</dbReference>